<keyword evidence="1" id="KW-0596">Phosphopantetheine</keyword>
<dbReference type="EMBL" id="CAJVCH010567062">
    <property type="protein sequence ID" value="CAG7832810.1"/>
    <property type="molecule type" value="Genomic_DNA"/>
</dbReference>
<feature type="domain" description="Beta-ketoacyl synthase-like N-terminal" evidence="9">
    <location>
        <begin position="84"/>
        <end position="159"/>
    </location>
</feature>
<keyword evidence="11" id="KW-1185">Reference proteome</keyword>
<dbReference type="PANTHER" id="PTHR43775">
    <property type="entry name" value="FATTY ACID SYNTHASE"/>
    <property type="match status" value="1"/>
</dbReference>
<evidence type="ECO:0000256" key="1">
    <source>
        <dbReference type="ARBA" id="ARBA00022450"/>
    </source>
</evidence>
<accession>A0A8J2LEV9</accession>
<evidence type="ECO:0000256" key="3">
    <source>
        <dbReference type="ARBA" id="ARBA00022832"/>
    </source>
</evidence>
<dbReference type="GO" id="GO:0004312">
    <property type="term" value="F:fatty acid synthase activity"/>
    <property type="evidence" value="ECO:0007669"/>
    <property type="project" value="TreeGrafter"/>
</dbReference>
<dbReference type="OrthoDB" id="7630912at2759"/>
<evidence type="ECO:0000313" key="10">
    <source>
        <dbReference type="EMBL" id="CAG7832810.1"/>
    </source>
</evidence>
<dbReference type="AlphaFoldDB" id="A0A8J2LEV9"/>
<dbReference type="InterPro" id="IPR014030">
    <property type="entry name" value="Ketoacyl_synth_N"/>
</dbReference>
<keyword evidence="2" id="KW-0444">Lipid biosynthesis</keyword>
<keyword evidence="3" id="KW-0276">Fatty acid metabolism</keyword>
<evidence type="ECO:0000259" key="9">
    <source>
        <dbReference type="Pfam" id="PF00109"/>
    </source>
</evidence>
<evidence type="ECO:0000256" key="2">
    <source>
        <dbReference type="ARBA" id="ARBA00022516"/>
    </source>
</evidence>
<keyword evidence="4" id="KW-0521">NADP</keyword>
<sequence>MDAGFWWMHVAAGQSAHLGLLNRVSGVTISSALMDLSLSDNGPPVLTPHRNLNSFFKFQFPIIYLSIQLGLHTGGRMDKNHDWVISGMSGRFPKSENVDIFWEKLIEGKDLISENNTRWDAKAYQIPRRIGSIGSVDKFDASFFGVSNTQANTVEPKTSMQTICNN</sequence>
<organism evidence="10 11">
    <name type="scientific">Allacma fusca</name>
    <dbReference type="NCBI Taxonomy" id="39272"/>
    <lineage>
        <taxon>Eukaryota</taxon>
        <taxon>Metazoa</taxon>
        <taxon>Ecdysozoa</taxon>
        <taxon>Arthropoda</taxon>
        <taxon>Hexapoda</taxon>
        <taxon>Collembola</taxon>
        <taxon>Symphypleona</taxon>
        <taxon>Sminthuridae</taxon>
        <taxon>Allacma</taxon>
    </lineage>
</organism>
<dbReference type="GO" id="GO:0016491">
    <property type="term" value="F:oxidoreductase activity"/>
    <property type="evidence" value="ECO:0007669"/>
    <property type="project" value="UniProtKB-KW"/>
</dbReference>
<name>A0A8J2LEV9_9HEXA</name>
<evidence type="ECO:0000256" key="4">
    <source>
        <dbReference type="ARBA" id="ARBA00022857"/>
    </source>
</evidence>
<dbReference type="Proteomes" id="UP000708208">
    <property type="component" value="Unassembled WGS sequence"/>
</dbReference>
<reference evidence="10" key="1">
    <citation type="submission" date="2021-06" db="EMBL/GenBank/DDBJ databases">
        <authorList>
            <person name="Hodson N. C."/>
            <person name="Mongue J. A."/>
            <person name="Jaron S. K."/>
        </authorList>
    </citation>
    <scope>NUCLEOTIDE SEQUENCE</scope>
</reference>
<evidence type="ECO:0000256" key="7">
    <source>
        <dbReference type="ARBA" id="ARBA00023160"/>
    </source>
</evidence>
<keyword evidence="6" id="KW-0443">Lipid metabolism</keyword>
<dbReference type="InterPro" id="IPR050091">
    <property type="entry name" value="PKS_NRPS_Biosynth_Enz"/>
</dbReference>
<comment type="caution">
    <text evidence="10">The sequence shown here is derived from an EMBL/GenBank/DDBJ whole genome shotgun (WGS) entry which is preliminary data.</text>
</comment>
<keyword evidence="7" id="KW-0275">Fatty acid biosynthesis</keyword>
<dbReference type="GO" id="GO:0006633">
    <property type="term" value="P:fatty acid biosynthetic process"/>
    <property type="evidence" value="ECO:0007669"/>
    <property type="project" value="UniProtKB-KW"/>
</dbReference>
<proteinExistence type="predicted"/>
<keyword evidence="8" id="KW-0511">Multifunctional enzyme</keyword>
<dbReference type="Pfam" id="PF00109">
    <property type="entry name" value="ketoacyl-synt"/>
    <property type="match status" value="1"/>
</dbReference>
<evidence type="ECO:0000256" key="8">
    <source>
        <dbReference type="ARBA" id="ARBA00023268"/>
    </source>
</evidence>
<keyword evidence="5" id="KW-0560">Oxidoreductase</keyword>
<gene>
    <name evidence="10" type="ORF">AFUS01_LOCUS42476</name>
</gene>
<protein>
    <recommendedName>
        <fullName evidence="9">Beta-ketoacyl synthase-like N-terminal domain-containing protein</fullName>
    </recommendedName>
</protein>
<evidence type="ECO:0000313" key="11">
    <source>
        <dbReference type="Proteomes" id="UP000708208"/>
    </source>
</evidence>
<evidence type="ECO:0000256" key="5">
    <source>
        <dbReference type="ARBA" id="ARBA00023002"/>
    </source>
</evidence>
<dbReference type="PANTHER" id="PTHR43775:SF7">
    <property type="entry name" value="FATTY ACID SYNTHASE"/>
    <property type="match status" value="1"/>
</dbReference>
<evidence type="ECO:0000256" key="6">
    <source>
        <dbReference type="ARBA" id="ARBA00023098"/>
    </source>
</evidence>